<gene>
    <name evidence="1" type="ORF">NQ318_008118</name>
</gene>
<evidence type="ECO:0000313" key="2">
    <source>
        <dbReference type="Proteomes" id="UP001162162"/>
    </source>
</evidence>
<evidence type="ECO:0000313" key="1">
    <source>
        <dbReference type="EMBL" id="KAJ8952801.1"/>
    </source>
</evidence>
<dbReference type="AlphaFoldDB" id="A0AAV8YPV1"/>
<dbReference type="EMBL" id="JAPWTK010000064">
    <property type="protein sequence ID" value="KAJ8952801.1"/>
    <property type="molecule type" value="Genomic_DNA"/>
</dbReference>
<comment type="caution">
    <text evidence="1">The sequence shown here is derived from an EMBL/GenBank/DDBJ whole genome shotgun (WGS) entry which is preliminary data.</text>
</comment>
<sequence>MNYKKDQGSFYFLYKLTPGVSASFAFEVAETIGVDKNILLRAREILRGLRNNEIIQPLKENIRTHNSKNLTKLNVPKPDED</sequence>
<protein>
    <submittedName>
        <fullName evidence="1">Uncharacterized protein</fullName>
    </submittedName>
</protein>
<dbReference type="Gene3D" id="3.40.50.300">
    <property type="entry name" value="P-loop containing nucleotide triphosphate hydrolases"/>
    <property type="match status" value="1"/>
</dbReference>
<keyword evidence="2" id="KW-1185">Reference proteome</keyword>
<accession>A0AAV8YPV1</accession>
<dbReference type="InterPro" id="IPR027417">
    <property type="entry name" value="P-loop_NTPase"/>
</dbReference>
<organism evidence="1 2">
    <name type="scientific">Aromia moschata</name>
    <dbReference type="NCBI Taxonomy" id="1265417"/>
    <lineage>
        <taxon>Eukaryota</taxon>
        <taxon>Metazoa</taxon>
        <taxon>Ecdysozoa</taxon>
        <taxon>Arthropoda</taxon>
        <taxon>Hexapoda</taxon>
        <taxon>Insecta</taxon>
        <taxon>Pterygota</taxon>
        <taxon>Neoptera</taxon>
        <taxon>Endopterygota</taxon>
        <taxon>Coleoptera</taxon>
        <taxon>Polyphaga</taxon>
        <taxon>Cucujiformia</taxon>
        <taxon>Chrysomeloidea</taxon>
        <taxon>Cerambycidae</taxon>
        <taxon>Cerambycinae</taxon>
        <taxon>Callichromatini</taxon>
        <taxon>Aromia</taxon>
    </lineage>
</organism>
<name>A0AAV8YPV1_9CUCU</name>
<reference evidence="1" key="1">
    <citation type="journal article" date="2023" name="Insect Mol. Biol.">
        <title>Genome sequencing provides insights into the evolution of gene families encoding plant cell wall-degrading enzymes in longhorned beetles.</title>
        <authorList>
            <person name="Shin N.R."/>
            <person name="Okamura Y."/>
            <person name="Kirsch R."/>
            <person name="Pauchet Y."/>
        </authorList>
    </citation>
    <scope>NUCLEOTIDE SEQUENCE</scope>
    <source>
        <strain evidence="1">AMC_N1</strain>
    </source>
</reference>
<proteinExistence type="predicted"/>
<dbReference type="Proteomes" id="UP001162162">
    <property type="component" value="Unassembled WGS sequence"/>
</dbReference>